<dbReference type="Proteomes" id="UP000245942">
    <property type="component" value="Unassembled WGS sequence"/>
</dbReference>
<dbReference type="EMBL" id="KZ819338">
    <property type="protein sequence ID" value="PWN18165.1"/>
    <property type="molecule type" value="Genomic_DNA"/>
</dbReference>
<evidence type="ECO:0000256" key="1">
    <source>
        <dbReference type="SAM" id="Coils"/>
    </source>
</evidence>
<feature type="compositionally biased region" description="Low complexity" evidence="2">
    <location>
        <begin position="217"/>
        <end position="247"/>
    </location>
</feature>
<feature type="compositionally biased region" description="Low complexity" evidence="2">
    <location>
        <begin position="358"/>
        <end position="373"/>
    </location>
</feature>
<feature type="compositionally biased region" description="Basic and acidic residues" evidence="2">
    <location>
        <begin position="84"/>
        <end position="99"/>
    </location>
</feature>
<feature type="compositionally biased region" description="Basic and acidic residues" evidence="2">
    <location>
        <begin position="150"/>
        <end position="168"/>
    </location>
</feature>
<feature type="region of interest" description="Disordered" evidence="2">
    <location>
        <begin position="1"/>
        <end position="269"/>
    </location>
</feature>
<sequence>MALNFLPVGKPSYGMATPPTSKPSRPLAPINTTTTTKCTTPRKAYSPPLTPVEKPANRPFAETGGMPWAPERREKVRQSGISRRQQDVSDLKSPLDRRGSKTSQGPLMEWFACREEESDDDDEVSRMDGPMPARRLFFTPAAQGTSGNLKLKERRSGGVEDKISEVHQPRLLPSLMLSPSQSSRRADTRRSQVPQSAQMSRASSASSRMMDPPTQVSSSSSTSAATSTSIPPPSSVGASSSAVSSLLSRRRSTRQGSQTTSSSPMTRVRSSSNALALCTDVPPSLSCCSAGAAIGTSTSGSLMSSYPSSPLSTSMGRSRSNSSASSQMDYPLPHPHTAGPSPMLTRLQSSKLPRGRSRSSSLSLSTTPGSVTSRRGRTMTPDYFGAWEASVPLAQRRGKRVEILRQREREREREMQLEREAMELERKRRRVLRDSRRGV</sequence>
<keyword evidence="4" id="KW-1185">Reference proteome</keyword>
<keyword evidence="1" id="KW-0175">Coiled coil</keyword>
<feature type="compositionally biased region" description="Low complexity" evidence="2">
    <location>
        <begin position="195"/>
        <end position="210"/>
    </location>
</feature>
<dbReference type="GeneID" id="37017324"/>
<dbReference type="RefSeq" id="XP_025345325.1">
    <property type="nucleotide sequence ID" value="XM_025495590.1"/>
</dbReference>
<proteinExistence type="predicted"/>
<feature type="compositionally biased region" description="Low complexity" evidence="2">
    <location>
        <begin position="254"/>
        <end position="269"/>
    </location>
</feature>
<feature type="compositionally biased region" description="Low complexity" evidence="2">
    <location>
        <begin position="169"/>
        <end position="183"/>
    </location>
</feature>
<evidence type="ECO:0000313" key="3">
    <source>
        <dbReference type="EMBL" id="PWN18165.1"/>
    </source>
</evidence>
<organism evidence="3 4">
    <name type="scientific">Pseudomicrostroma glucosiphilum</name>
    <dbReference type="NCBI Taxonomy" id="1684307"/>
    <lineage>
        <taxon>Eukaryota</taxon>
        <taxon>Fungi</taxon>
        <taxon>Dikarya</taxon>
        <taxon>Basidiomycota</taxon>
        <taxon>Ustilaginomycotina</taxon>
        <taxon>Exobasidiomycetes</taxon>
        <taxon>Microstromatales</taxon>
        <taxon>Microstromatales incertae sedis</taxon>
        <taxon>Pseudomicrostroma</taxon>
    </lineage>
</organism>
<accession>A0A316U5D3</accession>
<gene>
    <name evidence="3" type="ORF">BCV69DRAFT_86967</name>
</gene>
<feature type="region of interest" description="Disordered" evidence="2">
    <location>
        <begin position="298"/>
        <end position="377"/>
    </location>
</feature>
<feature type="coiled-coil region" evidence="1">
    <location>
        <begin position="400"/>
        <end position="434"/>
    </location>
</feature>
<dbReference type="AlphaFoldDB" id="A0A316U5D3"/>
<protein>
    <submittedName>
        <fullName evidence="3">Uncharacterized protein</fullName>
    </submittedName>
</protein>
<feature type="compositionally biased region" description="Low complexity" evidence="2">
    <location>
        <begin position="298"/>
        <end position="326"/>
    </location>
</feature>
<evidence type="ECO:0000313" key="4">
    <source>
        <dbReference type="Proteomes" id="UP000245942"/>
    </source>
</evidence>
<name>A0A316U5D3_9BASI</name>
<evidence type="ECO:0000256" key="2">
    <source>
        <dbReference type="SAM" id="MobiDB-lite"/>
    </source>
</evidence>
<reference evidence="3 4" key="1">
    <citation type="journal article" date="2018" name="Mol. Biol. Evol.">
        <title>Broad Genomic Sampling Reveals a Smut Pathogenic Ancestry of the Fungal Clade Ustilaginomycotina.</title>
        <authorList>
            <person name="Kijpornyongpan T."/>
            <person name="Mondo S.J."/>
            <person name="Barry K."/>
            <person name="Sandor L."/>
            <person name="Lee J."/>
            <person name="Lipzen A."/>
            <person name="Pangilinan J."/>
            <person name="LaButti K."/>
            <person name="Hainaut M."/>
            <person name="Henrissat B."/>
            <person name="Grigoriev I.V."/>
            <person name="Spatafora J.W."/>
            <person name="Aime M.C."/>
        </authorList>
    </citation>
    <scope>NUCLEOTIDE SEQUENCE [LARGE SCALE GENOMIC DNA]</scope>
    <source>
        <strain evidence="3 4">MCA 4718</strain>
    </source>
</reference>